<evidence type="ECO:0000256" key="5">
    <source>
        <dbReference type="ARBA" id="ARBA00023136"/>
    </source>
</evidence>
<dbReference type="InterPro" id="IPR011990">
    <property type="entry name" value="TPR-like_helical_dom_sf"/>
</dbReference>
<feature type="transmembrane region" description="Helical" evidence="7">
    <location>
        <begin position="385"/>
        <end position="405"/>
    </location>
</feature>
<dbReference type="PANTHER" id="PTHR12745">
    <property type="entry name" value="SUPPRESSION OF TUMORIGENICITY 7"/>
    <property type="match status" value="1"/>
</dbReference>
<evidence type="ECO:0000256" key="2">
    <source>
        <dbReference type="ARBA" id="ARBA00009751"/>
    </source>
</evidence>
<keyword evidence="4 7" id="KW-1133">Transmembrane helix</keyword>
<evidence type="ECO:0000256" key="6">
    <source>
        <dbReference type="ARBA" id="ARBA00040270"/>
    </source>
</evidence>
<proteinExistence type="inferred from homology"/>
<dbReference type="Proteomes" id="UP000183832">
    <property type="component" value="Unassembled WGS sequence"/>
</dbReference>
<dbReference type="SUPFAM" id="SSF48452">
    <property type="entry name" value="TPR-like"/>
    <property type="match status" value="1"/>
</dbReference>
<evidence type="ECO:0000256" key="4">
    <source>
        <dbReference type="ARBA" id="ARBA00022989"/>
    </source>
</evidence>
<organism evidence="8 9">
    <name type="scientific">Clunio marinus</name>
    <dbReference type="NCBI Taxonomy" id="568069"/>
    <lineage>
        <taxon>Eukaryota</taxon>
        <taxon>Metazoa</taxon>
        <taxon>Ecdysozoa</taxon>
        <taxon>Arthropoda</taxon>
        <taxon>Hexapoda</taxon>
        <taxon>Insecta</taxon>
        <taxon>Pterygota</taxon>
        <taxon>Neoptera</taxon>
        <taxon>Endopterygota</taxon>
        <taxon>Diptera</taxon>
        <taxon>Nematocera</taxon>
        <taxon>Chironomoidea</taxon>
        <taxon>Chironomidae</taxon>
        <taxon>Clunio</taxon>
    </lineage>
</organism>
<accession>A0A1J1HXL8</accession>
<keyword evidence="5 7" id="KW-0472">Membrane</keyword>
<dbReference type="PANTHER" id="PTHR12745:SF6">
    <property type="entry name" value="PROTEIN ST7 HOMOLOG"/>
    <property type="match status" value="1"/>
</dbReference>
<comment type="subcellular location">
    <subcellularLocation>
        <location evidence="1">Membrane</location>
        <topology evidence="1">Multi-pass membrane protein</topology>
    </subcellularLocation>
</comment>
<name>A0A1J1HXL8_9DIPT</name>
<protein>
    <recommendedName>
        <fullName evidence="6">Protein ST7 homolog</fullName>
    </recommendedName>
</protein>
<dbReference type="Gene3D" id="1.25.40.10">
    <property type="entry name" value="Tetratricopeptide repeat domain"/>
    <property type="match status" value="1"/>
</dbReference>
<dbReference type="Pfam" id="PF04184">
    <property type="entry name" value="ST7"/>
    <property type="match status" value="2"/>
</dbReference>
<keyword evidence="3 7" id="KW-0812">Transmembrane</keyword>
<dbReference type="OrthoDB" id="5914722at2759"/>
<dbReference type="EMBL" id="CVRI01000035">
    <property type="protein sequence ID" value="CRK92731.1"/>
    <property type="molecule type" value="Genomic_DNA"/>
</dbReference>
<dbReference type="GO" id="GO:0016020">
    <property type="term" value="C:membrane"/>
    <property type="evidence" value="ECO:0007669"/>
    <property type="project" value="UniProtKB-SubCell"/>
</dbReference>
<dbReference type="InterPro" id="IPR007311">
    <property type="entry name" value="ST7"/>
</dbReference>
<sequence length="437" mass="49976">MIFDSVFLNSLTPKFYVALTGTSSLISGKVWRNPFNLFRGSEYQRFFWATSKEPLTYYDMNLSAQDHQTFFNCELDNGKPDYEMMQTAWRERNPVVRIKTAHKAIESNPENACAYILLAEEEATTILEVETILIQALRVAEINYKKSQGFQGPLYESAHRRDANVVIYIKRRLAMCARKLGKLKEAAKIFRDLTKETPSSIISVLNIHENLLETLLEMKSYADCAAVLAKYDDISLPKSAAICYTSALLKARAVSEKFSPEIASRRGLTSAELLAVEAIHRAVEFNPHVPKYLLEMKKLIFPAEHILKRGDSEALAYAFFHLRHWKNVNGALNLLLNTWEGTFKVIPFPTQKGHLFFPYPVCTECADRELLPTFHELSVYPKKELPFFILFTAGLCSCTALLALLTHQYPESMMYFAQSMMNIVSIPLRFFKENVFP</sequence>
<comment type="similarity">
    <text evidence="2">Belongs to the ST7 family.</text>
</comment>
<evidence type="ECO:0000313" key="8">
    <source>
        <dbReference type="EMBL" id="CRK92731.1"/>
    </source>
</evidence>
<evidence type="ECO:0000256" key="1">
    <source>
        <dbReference type="ARBA" id="ARBA00004141"/>
    </source>
</evidence>
<reference evidence="8 9" key="1">
    <citation type="submission" date="2015-04" db="EMBL/GenBank/DDBJ databases">
        <authorList>
            <person name="Syromyatnikov M.Y."/>
            <person name="Popov V.N."/>
        </authorList>
    </citation>
    <scope>NUCLEOTIDE SEQUENCE [LARGE SCALE GENOMIC DNA]</scope>
</reference>
<dbReference type="CDD" id="cd11557">
    <property type="entry name" value="ST7"/>
    <property type="match status" value="1"/>
</dbReference>
<dbReference type="AlphaFoldDB" id="A0A1J1HXL8"/>
<evidence type="ECO:0000256" key="3">
    <source>
        <dbReference type="ARBA" id="ARBA00022692"/>
    </source>
</evidence>
<evidence type="ECO:0000313" key="9">
    <source>
        <dbReference type="Proteomes" id="UP000183832"/>
    </source>
</evidence>
<gene>
    <name evidence="8" type="primary">putative Protein ST7 homolog</name>
    <name evidence="8" type="ORF">CLUMA_CG006331</name>
</gene>
<keyword evidence="9" id="KW-1185">Reference proteome</keyword>
<evidence type="ECO:0000256" key="7">
    <source>
        <dbReference type="SAM" id="Phobius"/>
    </source>
</evidence>
<dbReference type="STRING" id="568069.A0A1J1HXL8"/>